<dbReference type="GO" id="GO:0003677">
    <property type="term" value="F:DNA binding"/>
    <property type="evidence" value="ECO:0007669"/>
    <property type="project" value="UniProtKB-KW"/>
</dbReference>
<protein>
    <submittedName>
        <fullName evidence="10">MYB-related protein</fullName>
    </submittedName>
</protein>
<dbReference type="EMBL" id="AP006493">
    <property type="protein sequence ID" value="BAM80439.1"/>
    <property type="molecule type" value="Genomic_DNA"/>
</dbReference>
<dbReference type="STRING" id="280699.M1V897"/>
<evidence type="ECO:0000256" key="1">
    <source>
        <dbReference type="ARBA" id="ARBA00004123"/>
    </source>
</evidence>
<comment type="subcellular location">
    <subcellularLocation>
        <location evidence="1">Nucleus</location>
    </subcellularLocation>
</comment>
<organism evidence="10 11">
    <name type="scientific">Cyanidioschyzon merolae (strain NIES-3377 / 10D)</name>
    <name type="common">Unicellular red alga</name>
    <dbReference type="NCBI Taxonomy" id="280699"/>
    <lineage>
        <taxon>Eukaryota</taxon>
        <taxon>Rhodophyta</taxon>
        <taxon>Bangiophyceae</taxon>
        <taxon>Cyanidiales</taxon>
        <taxon>Cyanidiaceae</taxon>
        <taxon>Cyanidioschyzon</taxon>
    </lineage>
</organism>
<dbReference type="PROSITE" id="PS50090">
    <property type="entry name" value="MYB_LIKE"/>
    <property type="match status" value="1"/>
</dbReference>
<dbReference type="SMART" id="SM00717">
    <property type="entry name" value="SANT"/>
    <property type="match status" value="1"/>
</dbReference>
<evidence type="ECO:0000313" key="11">
    <source>
        <dbReference type="Proteomes" id="UP000007014"/>
    </source>
</evidence>
<sequence length="500" mass="54796">MDRGSVFDAGGTPTECQRTYPLHYTAERKSSSVEPPSPRYAIPALTSSSSAGLETSEDSGSHAQPSVRSEGEREARSAACALQRLSFVNDSGENVLERNSSGASSVTSAPDNLTPGAPNSNTSNSRDVRPRKPYVKSKAREKWTEEEHQRFVEALHLFERDWKKIQKHVGTKTVLQIRSHAQKYFLRIQKHTTGEYIPPPRPKRRSASPYPRNSKSPTREESPEDTAQKAQLVDEDRVLPVGSAEFKRSNSDPYQSASCSYASPLTYQECPVYYSEELPHYAGRLPTEAKRAMSAPPASVEEYERTRLMIGMQRAAYATDERRRKYAACTQSAYNLLLCSQSCGTTGSYHSTQGAGFPTDSLQCTDIKADVPWGQARALAAPGAFMSMNGPAHPFMLHPNRPQYGWTNVPFPPTHVHPWYPISVCGAGLGGSGSLQDFYCYGFASTRAAAAWKPSGLAQSQGLGTASSCENIPHRGHAADQWRYAGSTYQAKQPPGDGSV</sequence>
<dbReference type="PROSITE" id="PS51293">
    <property type="entry name" value="SANT"/>
    <property type="match status" value="1"/>
</dbReference>
<feature type="domain" description="Myb-like" evidence="7">
    <location>
        <begin position="135"/>
        <end position="185"/>
    </location>
</feature>
<dbReference type="eggNOG" id="KOG0724">
    <property type="taxonomic scope" value="Eukaryota"/>
</dbReference>
<feature type="region of interest" description="Disordered" evidence="6">
    <location>
        <begin position="1"/>
        <end position="75"/>
    </location>
</feature>
<reference evidence="10 11" key="2">
    <citation type="journal article" date="2007" name="BMC Biol.">
        <title>A 100%-complete sequence reveals unusually simple genomic features in the hot-spring red alga Cyanidioschyzon merolae.</title>
        <authorList>
            <person name="Nozaki H."/>
            <person name="Takano H."/>
            <person name="Misumi O."/>
            <person name="Terasawa K."/>
            <person name="Matsuzaki M."/>
            <person name="Maruyama S."/>
            <person name="Nishida K."/>
            <person name="Yagisawa F."/>
            <person name="Yoshida Y."/>
            <person name="Fujiwara T."/>
            <person name="Takio S."/>
            <person name="Tamura K."/>
            <person name="Chung S.J."/>
            <person name="Nakamura S."/>
            <person name="Kuroiwa H."/>
            <person name="Tanaka K."/>
            <person name="Sato N."/>
            <person name="Kuroiwa T."/>
        </authorList>
    </citation>
    <scope>NUCLEOTIDE SEQUENCE [LARGE SCALE GENOMIC DNA]</scope>
    <source>
        <strain evidence="10 11">10D</strain>
    </source>
</reference>
<dbReference type="NCBIfam" id="TIGR01557">
    <property type="entry name" value="myb_SHAQKYF"/>
    <property type="match status" value="1"/>
</dbReference>
<dbReference type="InterPro" id="IPR006447">
    <property type="entry name" value="Myb_dom_plants"/>
</dbReference>
<dbReference type="PANTHER" id="PTHR12802:SF155">
    <property type="entry name" value="DEUBIQUITINASE MYSM1"/>
    <property type="match status" value="1"/>
</dbReference>
<feature type="region of interest" description="Disordered" evidence="6">
    <location>
        <begin position="93"/>
        <end position="146"/>
    </location>
</feature>
<reference evidence="10 11" key="1">
    <citation type="journal article" date="2004" name="Nature">
        <title>Genome sequence of the ultrasmall unicellular red alga Cyanidioschyzon merolae 10D.</title>
        <authorList>
            <person name="Matsuzaki M."/>
            <person name="Misumi O."/>
            <person name="Shin-i T."/>
            <person name="Maruyama S."/>
            <person name="Takahara M."/>
            <person name="Miyagishima S."/>
            <person name="Mori T."/>
            <person name="Nishida K."/>
            <person name="Yagisawa F."/>
            <person name="Nishida K."/>
            <person name="Yoshida Y."/>
            <person name="Nishimura Y."/>
            <person name="Nakao S."/>
            <person name="Kobayashi T."/>
            <person name="Momoyama Y."/>
            <person name="Higashiyama T."/>
            <person name="Minoda A."/>
            <person name="Sano M."/>
            <person name="Nomoto H."/>
            <person name="Oishi K."/>
            <person name="Hayashi H."/>
            <person name="Ohta F."/>
            <person name="Nishizaka S."/>
            <person name="Haga S."/>
            <person name="Miura S."/>
            <person name="Morishita T."/>
            <person name="Kabeya Y."/>
            <person name="Terasawa K."/>
            <person name="Suzuki Y."/>
            <person name="Ishii Y."/>
            <person name="Asakawa S."/>
            <person name="Takano H."/>
            <person name="Ohta N."/>
            <person name="Kuroiwa H."/>
            <person name="Tanaka K."/>
            <person name="Shimizu N."/>
            <person name="Sugano S."/>
            <person name="Sato N."/>
            <person name="Nozaki H."/>
            <person name="Ogasawara N."/>
            <person name="Kohara Y."/>
            <person name="Kuroiwa T."/>
        </authorList>
    </citation>
    <scope>NUCLEOTIDE SEQUENCE [LARGE SCALE GENOMIC DNA]</scope>
    <source>
        <strain evidence="10 11">10D</strain>
    </source>
</reference>
<proteinExistence type="predicted"/>
<dbReference type="PROSITE" id="PS51294">
    <property type="entry name" value="HTH_MYB"/>
    <property type="match status" value="1"/>
</dbReference>
<dbReference type="Proteomes" id="UP000007014">
    <property type="component" value="Chromosome 11"/>
</dbReference>
<evidence type="ECO:0000256" key="3">
    <source>
        <dbReference type="ARBA" id="ARBA00023125"/>
    </source>
</evidence>
<dbReference type="KEGG" id="cme:CYME_CMK043C"/>
<dbReference type="InterPro" id="IPR009057">
    <property type="entry name" value="Homeodomain-like_sf"/>
</dbReference>
<dbReference type="FunFam" id="1.10.10.60:FF:000023">
    <property type="entry name" value="protein REVEILLE 6 isoform X1"/>
    <property type="match status" value="1"/>
</dbReference>
<accession>M1V897</accession>
<feature type="region of interest" description="Disordered" evidence="6">
    <location>
        <begin position="190"/>
        <end position="234"/>
    </location>
</feature>
<evidence type="ECO:0000256" key="4">
    <source>
        <dbReference type="ARBA" id="ARBA00023163"/>
    </source>
</evidence>
<dbReference type="RefSeq" id="XP_005536475.1">
    <property type="nucleotide sequence ID" value="XM_005536418.1"/>
</dbReference>
<dbReference type="Gramene" id="CMK043CT">
    <property type="protein sequence ID" value="CMK043CT"/>
    <property type="gene ID" value="CMK043C"/>
</dbReference>
<dbReference type="GeneID" id="16994390"/>
<evidence type="ECO:0000259" key="7">
    <source>
        <dbReference type="PROSITE" id="PS50090"/>
    </source>
</evidence>
<dbReference type="CDD" id="cd00167">
    <property type="entry name" value="SANT"/>
    <property type="match status" value="1"/>
</dbReference>
<dbReference type="GO" id="GO:0005634">
    <property type="term" value="C:nucleus"/>
    <property type="evidence" value="ECO:0007669"/>
    <property type="project" value="UniProtKB-SubCell"/>
</dbReference>
<evidence type="ECO:0000259" key="9">
    <source>
        <dbReference type="PROSITE" id="PS51294"/>
    </source>
</evidence>
<evidence type="ECO:0000256" key="2">
    <source>
        <dbReference type="ARBA" id="ARBA00023015"/>
    </source>
</evidence>
<gene>
    <name evidence="10" type="ORF">CYME_CMK043C</name>
</gene>
<evidence type="ECO:0000259" key="8">
    <source>
        <dbReference type="PROSITE" id="PS51293"/>
    </source>
</evidence>
<feature type="domain" description="SANT" evidence="8">
    <location>
        <begin position="138"/>
        <end position="189"/>
    </location>
</feature>
<keyword evidence="4" id="KW-0804">Transcription</keyword>
<evidence type="ECO:0000313" key="10">
    <source>
        <dbReference type="EMBL" id="BAM80439.1"/>
    </source>
</evidence>
<dbReference type="Gene3D" id="1.10.10.60">
    <property type="entry name" value="Homeodomain-like"/>
    <property type="match status" value="1"/>
</dbReference>
<dbReference type="AlphaFoldDB" id="M1V897"/>
<feature type="compositionally biased region" description="Polar residues" evidence="6">
    <location>
        <begin position="93"/>
        <end position="125"/>
    </location>
</feature>
<dbReference type="Pfam" id="PF00249">
    <property type="entry name" value="Myb_DNA-binding"/>
    <property type="match status" value="1"/>
</dbReference>
<keyword evidence="11" id="KW-1185">Reference proteome</keyword>
<dbReference type="InterPro" id="IPR017884">
    <property type="entry name" value="SANT_dom"/>
</dbReference>
<dbReference type="OrthoDB" id="118550at2759"/>
<dbReference type="GO" id="GO:0010468">
    <property type="term" value="P:regulation of gene expression"/>
    <property type="evidence" value="ECO:0007669"/>
    <property type="project" value="UniProtKB-ARBA"/>
</dbReference>
<dbReference type="InterPro" id="IPR001005">
    <property type="entry name" value="SANT/Myb"/>
</dbReference>
<evidence type="ECO:0000256" key="6">
    <source>
        <dbReference type="SAM" id="MobiDB-lite"/>
    </source>
</evidence>
<name>M1V897_CYAM1</name>
<keyword evidence="2" id="KW-0805">Transcription regulation</keyword>
<dbReference type="HOGENOM" id="CLU_545594_0_0_1"/>
<dbReference type="InterPro" id="IPR017930">
    <property type="entry name" value="Myb_dom"/>
</dbReference>
<keyword evidence="3" id="KW-0238">DNA-binding</keyword>
<keyword evidence="5" id="KW-0539">Nucleus</keyword>
<evidence type="ECO:0000256" key="5">
    <source>
        <dbReference type="ARBA" id="ARBA00023242"/>
    </source>
</evidence>
<dbReference type="PANTHER" id="PTHR12802">
    <property type="entry name" value="SWI/SNF COMPLEX-RELATED"/>
    <property type="match status" value="1"/>
</dbReference>
<dbReference type="SUPFAM" id="SSF46689">
    <property type="entry name" value="Homeodomain-like"/>
    <property type="match status" value="1"/>
</dbReference>
<feature type="domain" description="HTH myb-type" evidence="9">
    <location>
        <begin position="136"/>
        <end position="189"/>
    </location>
</feature>